<evidence type="ECO:0000313" key="1">
    <source>
        <dbReference type="EMBL" id="KAI3766159.1"/>
    </source>
</evidence>
<sequence length="98" mass="11776">MQENSQYKPVEEEFSSPILPEMQKYLTDEEYSYRGQRSRFRLVKRVWFCTIFYPAAGIESMDRKFLDGWVIFTEYARPRESSPPSPPSNYENNQYGQR</sequence>
<proteinExistence type="predicted"/>
<gene>
    <name evidence="1" type="ORF">L2E82_16210</name>
</gene>
<reference evidence="2" key="1">
    <citation type="journal article" date="2022" name="Mol. Ecol. Resour.">
        <title>The genomes of chicory, endive, great burdock and yacon provide insights into Asteraceae palaeo-polyploidization history and plant inulin production.</title>
        <authorList>
            <person name="Fan W."/>
            <person name="Wang S."/>
            <person name="Wang H."/>
            <person name="Wang A."/>
            <person name="Jiang F."/>
            <person name="Liu H."/>
            <person name="Zhao H."/>
            <person name="Xu D."/>
            <person name="Zhang Y."/>
        </authorList>
    </citation>
    <scope>NUCLEOTIDE SEQUENCE [LARGE SCALE GENOMIC DNA]</scope>
    <source>
        <strain evidence="2">cv. Punajuju</strain>
    </source>
</reference>
<reference evidence="1 2" key="2">
    <citation type="journal article" date="2022" name="Mol. Ecol. Resour.">
        <title>The genomes of chicory, endive, great burdock and yacon provide insights into Asteraceae paleo-polyploidization history and plant inulin production.</title>
        <authorList>
            <person name="Fan W."/>
            <person name="Wang S."/>
            <person name="Wang H."/>
            <person name="Wang A."/>
            <person name="Jiang F."/>
            <person name="Liu H."/>
            <person name="Zhao H."/>
            <person name="Xu D."/>
            <person name="Zhang Y."/>
        </authorList>
    </citation>
    <scope>NUCLEOTIDE SEQUENCE [LARGE SCALE GENOMIC DNA]</scope>
    <source>
        <strain evidence="2">cv. Punajuju</strain>
        <tissue evidence="1">Leaves</tissue>
    </source>
</reference>
<protein>
    <submittedName>
        <fullName evidence="1">Uncharacterized protein</fullName>
    </submittedName>
</protein>
<keyword evidence="2" id="KW-1185">Reference proteome</keyword>
<dbReference type="Proteomes" id="UP001055811">
    <property type="component" value="Linkage Group LG03"/>
</dbReference>
<evidence type="ECO:0000313" key="2">
    <source>
        <dbReference type="Proteomes" id="UP001055811"/>
    </source>
</evidence>
<organism evidence="1 2">
    <name type="scientific">Cichorium intybus</name>
    <name type="common">Chicory</name>
    <dbReference type="NCBI Taxonomy" id="13427"/>
    <lineage>
        <taxon>Eukaryota</taxon>
        <taxon>Viridiplantae</taxon>
        <taxon>Streptophyta</taxon>
        <taxon>Embryophyta</taxon>
        <taxon>Tracheophyta</taxon>
        <taxon>Spermatophyta</taxon>
        <taxon>Magnoliopsida</taxon>
        <taxon>eudicotyledons</taxon>
        <taxon>Gunneridae</taxon>
        <taxon>Pentapetalae</taxon>
        <taxon>asterids</taxon>
        <taxon>campanulids</taxon>
        <taxon>Asterales</taxon>
        <taxon>Asteraceae</taxon>
        <taxon>Cichorioideae</taxon>
        <taxon>Cichorieae</taxon>
        <taxon>Cichoriinae</taxon>
        <taxon>Cichorium</taxon>
    </lineage>
</organism>
<dbReference type="EMBL" id="CM042011">
    <property type="protein sequence ID" value="KAI3766159.1"/>
    <property type="molecule type" value="Genomic_DNA"/>
</dbReference>
<name>A0ACB9F4Y8_CICIN</name>
<comment type="caution">
    <text evidence="1">The sequence shown here is derived from an EMBL/GenBank/DDBJ whole genome shotgun (WGS) entry which is preliminary data.</text>
</comment>
<accession>A0ACB9F4Y8</accession>